<name>A0AAF0U9M3_SOLVR</name>
<dbReference type="Proteomes" id="UP001234989">
    <property type="component" value="Chromosome 8"/>
</dbReference>
<gene>
    <name evidence="1" type="ORF">MTR67_035009</name>
</gene>
<dbReference type="EMBL" id="CP133619">
    <property type="protein sequence ID" value="WMV41624.1"/>
    <property type="molecule type" value="Genomic_DNA"/>
</dbReference>
<dbReference type="AlphaFoldDB" id="A0AAF0U9M3"/>
<evidence type="ECO:0000313" key="2">
    <source>
        <dbReference type="Proteomes" id="UP001234989"/>
    </source>
</evidence>
<reference evidence="1" key="1">
    <citation type="submission" date="2023-08" db="EMBL/GenBank/DDBJ databases">
        <title>A de novo genome assembly of Solanum verrucosum Schlechtendal, a Mexican diploid species geographically isolated from the other diploid A-genome species in potato relatives.</title>
        <authorList>
            <person name="Hosaka K."/>
        </authorList>
    </citation>
    <scope>NUCLEOTIDE SEQUENCE</scope>
    <source>
        <tissue evidence="1">Young leaves</tissue>
    </source>
</reference>
<evidence type="ECO:0000313" key="1">
    <source>
        <dbReference type="EMBL" id="WMV41624.1"/>
    </source>
</evidence>
<accession>A0AAF0U9M3</accession>
<organism evidence="1 2">
    <name type="scientific">Solanum verrucosum</name>
    <dbReference type="NCBI Taxonomy" id="315347"/>
    <lineage>
        <taxon>Eukaryota</taxon>
        <taxon>Viridiplantae</taxon>
        <taxon>Streptophyta</taxon>
        <taxon>Embryophyta</taxon>
        <taxon>Tracheophyta</taxon>
        <taxon>Spermatophyta</taxon>
        <taxon>Magnoliopsida</taxon>
        <taxon>eudicotyledons</taxon>
        <taxon>Gunneridae</taxon>
        <taxon>Pentapetalae</taxon>
        <taxon>asterids</taxon>
        <taxon>lamiids</taxon>
        <taxon>Solanales</taxon>
        <taxon>Solanaceae</taxon>
        <taxon>Solanoideae</taxon>
        <taxon>Solaneae</taxon>
        <taxon>Solanum</taxon>
    </lineage>
</organism>
<proteinExistence type="predicted"/>
<protein>
    <submittedName>
        <fullName evidence="1">Uncharacterized protein</fullName>
    </submittedName>
</protein>
<sequence length="76" mass="8777">MTAQANAEANALVYDGAMIRDFTRMKPQQFYGSRVYEDPHKLIDQVYRIVRIIVFCKVEKVEFVASEFKGVAQVFV</sequence>
<keyword evidence="2" id="KW-1185">Reference proteome</keyword>